<dbReference type="Pfam" id="PF01535">
    <property type="entry name" value="PPR"/>
    <property type="match status" value="1"/>
</dbReference>
<feature type="repeat" description="PPR" evidence="2">
    <location>
        <begin position="93"/>
        <end position="127"/>
    </location>
</feature>
<dbReference type="PROSITE" id="PS51375">
    <property type="entry name" value="PPR"/>
    <property type="match status" value="2"/>
</dbReference>
<dbReference type="AlphaFoldDB" id="A0A8S0T3J1"/>
<dbReference type="GO" id="GO:0009451">
    <property type="term" value="P:RNA modification"/>
    <property type="evidence" value="ECO:0007669"/>
    <property type="project" value="InterPro"/>
</dbReference>
<dbReference type="EMBL" id="CACTIH010005637">
    <property type="protein sequence ID" value="CAA2999567.1"/>
    <property type="molecule type" value="Genomic_DNA"/>
</dbReference>
<dbReference type="InterPro" id="IPR046960">
    <property type="entry name" value="PPR_At4g14850-like_plant"/>
</dbReference>
<evidence type="ECO:0000256" key="1">
    <source>
        <dbReference type="ARBA" id="ARBA00022737"/>
    </source>
</evidence>
<dbReference type="InterPro" id="IPR011990">
    <property type="entry name" value="TPR-like_helical_dom_sf"/>
</dbReference>
<gene>
    <name evidence="3" type="ORF">OLEA9_A097835</name>
</gene>
<evidence type="ECO:0000256" key="2">
    <source>
        <dbReference type="PROSITE-ProRule" id="PRU00708"/>
    </source>
</evidence>
<evidence type="ECO:0000313" key="3">
    <source>
        <dbReference type="EMBL" id="CAA2999567.1"/>
    </source>
</evidence>
<dbReference type="NCBIfam" id="TIGR00756">
    <property type="entry name" value="PPR"/>
    <property type="match status" value="2"/>
</dbReference>
<protein>
    <submittedName>
        <fullName evidence="3">Pentatricopeptide repeat-containing At4g30700</fullName>
    </submittedName>
</protein>
<reference evidence="3 4" key="1">
    <citation type="submission" date="2019-12" db="EMBL/GenBank/DDBJ databases">
        <authorList>
            <person name="Alioto T."/>
            <person name="Alioto T."/>
            <person name="Gomez Garrido J."/>
        </authorList>
    </citation>
    <scope>NUCLEOTIDE SEQUENCE [LARGE SCALE GENOMIC DNA]</scope>
</reference>
<keyword evidence="4" id="KW-1185">Reference proteome</keyword>
<keyword evidence="1" id="KW-0677">Repeat</keyword>
<name>A0A8S0T3J1_OLEEU</name>
<dbReference type="PANTHER" id="PTHR47926">
    <property type="entry name" value="PENTATRICOPEPTIDE REPEAT-CONTAINING PROTEIN"/>
    <property type="match status" value="1"/>
</dbReference>
<dbReference type="Gramene" id="OE9A097835T1">
    <property type="protein sequence ID" value="OE9A097835C1"/>
    <property type="gene ID" value="OE9A097835"/>
</dbReference>
<comment type="caution">
    <text evidence="3">The sequence shown here is derived from an EMBL/GenBank/DDBJ whole genome shotgun (WGS) entry which is preliminary data.</text>
</comment>
<dbReference type="Gene3D" id="1.25.40.10">
    <property type="entry name" value="Tetratricopeptide repeat domain"/>
    <property type="match status" value="2"/>
</dbReference>
<dbReference type="GO" id="GO:0003723">
    <property type="term" value="F:RNA binding"/>
    <property type="evidence" value="ECO:0007669"/>
    <property type="project" value="InterPro"/>
</dbReference>
<dbReference type="Proteomes" id="UP000594638">
    <property type="component" value="Unassembled WGS sequence"/>
</dbReference>
<evidence type="ECO:0000313" key="4">
    <source>
        <dbReference type="Proteomes" id="UP000594638"/>
    </source>
</evidence>
<organism evidence="3 4">
    <name type="scientific">Olea europaea subsp. europaea</name>
    <dbReference type="NCBI Taxonomy" id="158383"/>
    <lineage>
        <taxon>Eukaryota</taxon>
        <taxon>Viridiplantae</taxon>
        <taxon>Streptophyta</taxon>
        <taxon>Embryophyta</taxon>
        <taxon>Tracheophyta</taxon>
        <taxon>Spermatophyta</taxon>
        <taxon>Magnoliopsida</taxon>
        <taxon>eudicotyledons</taxon>
        <taxon>Gunneridae</taxon>
        <taxon>Pentapetalae</taxon>
        <taxon>asterids</taxon>
        <taxon>lamiids</taxon>
        <taxon>Lamiales</taxon>
        <taxon>Oleaceae</taxon>
        <taxon>Oleeae</taxon>
        <taxon>Olea</taxon>
    </lineage>
</organism>
<accession>A0A8S0T3J1</accession>
<dbReference type="Pfam" id="PF13041">
    <property type="entry name" value="PPR_2"/>
    <property type="match status" value="1"/>
</dbReference>
<sequence length="147" mass="16774">MFMNSSWIENAYKVFGGISDPDTVLWNTVIYGLVKNCSYDEAIRVFLNMVNRTMRFDSTTLAVVLSAIAELQEMSFGMMVQSLAIKMESFESKIFGATSLIDMYTRCGSIEEAKRLFEVMREKNAVTWNAMISVWPLWTWTSSITSV</sequence>
<dbReference type="InterPro" id="IPR002885">
    <property type="entry name" value="PPR_rpt"/>
</dbReference>
<proteinExistence type="predicted"/>
<feature type="repeat" description="PPR" evidence="2">
    <location>
        <begin position="22"/>
        <end position="56"/>
    </location>
</feature>
<dbReference type="OrthoDB" id="185373at2759"/>